<dbReference type="InterPro" id="IPR036852">
    <property type="entry name" value="Peptidase_S8/S53_dom_sf"/>
</dbReference>
<feature type="signal peptide" evidence="1">
    <location>
        <begin position="1"/>
        <end position="21"/>
    </location>
</feature>
<evidence type="ECO:0000256" key="1">
    <source>
        <dbReference type="SAM" id="SignalP"/>
    </source>
</evidence>
<dbReference type="EMBL" id="BAABRL010000007">
    <property type="protein sequence ID" value="GAA5496253.1"/>
    <property type="molecule type" value="Genomic_DNA"/>
</dbReference>
<keyword evidence="1" id="KW-0732">Signal</keyword>
<accession>A0ABP9V0P7</accession>
<comment type="caution">
    <text evidence="2">The sequence shown here is derived from an EMBL/GenBank/DDBJ whole genome shotgun (WGS) entry which is preliminary data.</text>
</comment>
<dbReference type="Proteomes" id="UP001424741">
    <property type="component" value="Unassembled WGS sequence"/>
</dbReference>
<evidence type="ECO:0000313" key="3">
    <source>
        <dbReference type="Proteomes" id="UP001424741"/>
    </source>
</evidence>
<reference evidence="2 3" key="1">
    <citation type="submission" date="2024-02" db="EMBL/GenBank/DDBJ databases">
        <title>Rubritalea halochordaticola NBRC 107102.</title>
        <authorList>
            <person name="Ichikawa N."/>
            <person name="Katano-Makiyama Y."/>
            <person name="Hidaka K."/>
        </authorList>
    </citation>
    <scope>NUCLEOTIDE SEQUENCE [LARGE SCALE GENOMIC DNA]</scope>
    <source>
        <strain evidence="2 3">NBRC 107102</strain>
    </source>
</reference>
<keyword evidence="3" id="KW-1185">Reference proteome</keyword>
<evidence type="ECO:0000313" key="2">
    <source>
        <dbReference type="EMBL" id="GAA5496253.1"/>
    </source>
</evidence>
<dbReference type="SUPFAM" id="SSF52743">
    <property type="entry name" value="Subtilisin-like"/>
    <property type="match status" value="1"/>
</dbReference>
<dbReference type="RefSeq" id="WP_346188950.1">
    <property type="nucleotide sequence ID" value="NZ_BAABRL010000007.1"/>
</dbReference>
<protein>
    <recommendedName>
        <fullName evidence="4">Peptidase S8/S53 domain-containing protein</fullName>
    </recommendedName>
</protein>
<proteinExistence type="predicted"/>
<evidence type="ECO:0008006" key="4">
    <source>
        <dbReference type="Google" id="ProtNLM"/>
    </source>
</evidence>
<dbReference type="Gene3D" id="3.40.50.200">
    <property type="entry name" value="Peptidase S8/S53 domain"/>
    <property type="match status" value="1"/>
</dbReference>
<organism evidence="2 3">
    <name type="scientific">Rubritalea halochordaticola</name>
    <dbReference type="NCBI Taxonomy" id="714537"/>
    <lineage>
        <taxon>Bacteria</taxon>
        <taxon>Pseudomonadati</taxon>
        <taxon>Verrucomicrobiota</taxon>
        <taxon>Verrucomicrobiia</taxon>
        <taxon>Verrucomicrobiales</taxon>
        <taxon>Rubritaleaceae</taxon>
        <taxon>Rubritalea</taxon>
    </lineage>
</organism>
<feature type="chain" id="PRO_5045825772" description="Peptidase S8/S53 domain-containing protein" evidence="1">
    <location>
        <begin position="22"/>
        <end position="513"/>
    </location>
</feature>
<name>A0ABP9V0P7_9BACT</name>
<dbReference type="Gene3D" id="2.60.120.380">
    <property type="match status" value="1"/>
</dbReference>
<gene>
    <name evidence="2" type="ORF">Rhal01_02436</name>
</gene>
<sequence>MKPCSSYLILTFTLTAGLAHAGWREDVGYFDLLGYNGYYGNSLPSGASTPVELIEAPNSNGDYMPNVGDSRFSGKTITNISNTSSGTSGHATSVGALFFGNTYSLSPDTETIGVRDANHFLSTFIGSPVVGSTNADVISHAYISYQGSNSVETIKALLARFDFFCIDSDVVNVVGVANGANSAIPPIWGSNYNAISVGRTDGLHSHGLTNTTFENDAGSTGRQKPDLVAPLTSTSNATGATAGAAKLIRDKALSSGNSDASHPDTIKASLLAGATKDEFPNWSQTEARPLDSTFGAGELNIYNSYRIIEEAESSTGNVSHRGWARNSVTTSGNPNNQVRTYTFTTPNYPAGEIRLSAALNWQREVSNITYSYQSLDNLRLELLDSGDSLIQASDSAEDNVEHIWNTGLQPNTTYSLQVTSNSGSSAFSLAWHVDFAPANPVLTALSRNPSDIQLSFLNLQPNLDYYVQRSTTFSETSWSNIAPLVPTTSSDSYTDNSPPGTDKVFYRLLPLLP</sequence>